<dbReference type="OrthoDB" id="1166391at2759"/>
<dbReference type="GO" id="GO:0003700">
    <property type="term" value="F:DNA-binding transcription factor activity"/>
    <property type="evidence" value="ECO:0007669"/>
    <property type="project" value="InterPro"/>
</dbReference>
<feature type="coiled-coil region" evidence="4">
    <location>
        <begin position="78"/>
        <end position="105"/>
    </location>
</feature>
<evidence type="ECO:0000313" key="7">
    <source>
        <dbReference type="EMBL" id="KAB2630465.1"/>
    </source>
</evidence>
<dbReference type="GO" id="GO:0045893">
    <property type="term" value="P:positive regulation of DNA-templated transcription"/>
    <property type="evidence" value="ECO:0007669"/>
    <property type="project" value="TreeGrafter"/>
</dbReference>
<comment type="caution">
    <text evidence="7">The sequence shown here is derived from an EMBL/GenBank/DDBJ whole genome shotgun (WGS) entry which is preliminary data.</text>
</comment>
<dbReference type="Proteomes" id="UP000327157">
    <property type="component" value="Chromosome 12"/>
</dbReference>
<feature type="compositionally biased region" description="Low complexity" evidence="5">
    <location>
        <begin position="1"/>
        <end position="23"/>
    </location>
</feature>
<dbReference type="InterPro" id="IPR046347">
    <property type="entry name" value="bZIP_sf"/>
</dbReference>
<reference evidence="8" key="2">
    <citation type="submission" date="2019-10" db="EMBL/GenBank/DDBJ databases">
        <title>A de novo genome assembly of a pear dwarfing rootstock.</title>
        <authorList>
            <person name="Wang F."/>
            <person name="Wang J."/>
            <person name="Li S."/>
            <person name="Zhang Y."/>
            <person name="Fang M."/>
            <person name="Ma L."/>
            <person name="Zhao Y."/>
            <person name="Jiang S."/>
        </authorList>
    </citation>
    <scope>NUCLEOTIDE SEQUENCE [LARGE SCALE GENOMIC DNA]</scope>
</reference>
<proteinExistence type="predicted"/>
<feature type="region of interest" description="Disordered" evidence="5">
    <location>
        <begin position="1"/>
        <end position="54"/>
    </location>
</feature>
<keyword evidence="2" id="KW-0804">Transcription</keyword>
<feature type="domain" description="BZIP" evidence="6">
    <location>
        <begin position="51"/>
        <end position="115"/>
    </location>
</feature>
<reference evidence="7 8" key="1">
    <citation type="submission" date="2019-09" db="EMBL/GenBank/DDBJ databases">
        <authorList>
            <person name="Ou C."/>
        </authorList>
    </citation>
    <scope>NUCLEOTIDE SEQUENCE [LARGE SCALE GENOMIC DNA]</scope>
    <source>
        <strain evidence="7">S2</strain>
        <tissue evidence="7">Leaf</tissue>
    </source>
</reference>
<dbReference type="EMBL" id="SMOL01000143">
    <property type="protein sequence ID" value="KAB2630465.1"/>
    <property type="molecule type" value="Genomic_DNA"/>
</dbReference>
<dbReference type="GO" id="GO:0005634">
    <property type="term" value="C:nucleus"/>
    <property type="evidence" value="ECO:0007669"/>
    <property type="project" value="TreeGrafter"/>
</dbReference>
<keyword evidence="3" id="KW-0539">Nucleus</keyword>
<dbReference type="PANTHER" id="PTHR46391:SF35">
    <property type="entry name" value="BASIC LEUCINE ZIPPER 34-LIKE ISOFORM X1"/>
    <property type="match status" value="1"/>
</dbReference>
<gene>
    <name evidence="7" type="ORF">D8674_007984</name>
</gene>
<dbReference type="InterPro" id="IPR004827">
    <property type="entry name" value="bZIP"/>
</dbReference>
<protein>
    <recommendedName>
        <fullName evidence="6">BZIP domain-containing protein</fullName>
    </recommendedName>
</protein>
<dbReference type="PANTHER" id="PTHR46391">
    <property type="entry name" value="BASIC LEUCINE ZIPPER 34"/>
    <property type="match status" value="1"/>
</dbReference>
<evidence type="ECO:0000256" key="1">
    <source>
        <dbReference type="ARBA" id="ARBA00023015"/>
    </source>
</evidence>
<evidence type="ECO:0000256" key="4">
    <source>
        <dbReference type="SAM" id="Coils"/>
    </source>
</evidence>
<accession>A0A5N5HRK1</accession>
<evidence type="ECO:0000259" key="6">
    <source>
        <dbReference type="SMART" id="SM00338"/>
    </source>
</evidence>
<evidence type="ECO:0000256" key="3">
    <source>
        <dbReference type="ARBA" id="ARBA00023242"/>
    </source>
</evidence>
<name>A0A5N5HRK1_9ROSA</name>
<keyword evidence="4" id="KW-0175">Coiled coil</keyword>
<evidence type="ECO:0000256" key="2">
    <source>
        <dbReference type="ARBA" id="ARBA00023163"/>
    </source>
</evidence>
<dbReference type="SUPFAM" id="SSF57959">
    <property type="entry name" value="Leucine zipper domain"/>
    <property type="match status" value="1"/>
</dbReference>
<dbReference type="GO" id="GO:0003677">
    <property type="term" value="F:DNA binding"/>
    <property type="evidence" value="ECO:0007669"/>
    <property type="project" value="TreeGrafter"/>
</dbReference>
<reference evidence="7 8" key="3">
    <citation type="submission" date="2019-11" db="EMBL/GenBank/DDBJ databases">
        <title>A de novo genome assembly of a pear dwarfing rootstock.</title>
        <authorList>
            <person name="Wang F."/>
            <person name="Wang J."/>
            <person name="Li S."/>
            <person name="Zhang Y."/>
            <person name="Fang M."/>
            <person name="Ma L."/>
            <person name="Zhao Y."/>
            <person name="Jiang S."/>
        </authorList>
    </citation>
    <scope>NUCLEOTIDE SEQUENCE [LARGE SCALE GENOMIC DNA]</scope>
    <source>
        <strain evidence="7">S2</strain>
        <tissue evidence="7">Leaf</tissue>
    </source>
</reference>
<evidence type="ECO:0000256" key="5">
    <source>
        <dbReference type="SAM" id="MobiDB-lite"/>
    </source>
</evidence>
<sequence length="161" mass="18087">MNFSKQAAKASAGHHSAGDSPSSLDDKSSHMEMTPAATPIPSSPNVGDVGPSDPKKLLRILANRESARRAYMRKLEYEAKLHQDAEEAEEKVARLSSQVAFYERKQGLLQMENIQIKERIKYLENYIARKDGETLELLVERERLLLIRQMQRGSGSGFSNN</sequence>
<keyword evidence="1" id="KW-0805">Transcription regulation</keyword>
<evidence type="ECO:0000313" key="8">
    <source>
        <dbReference type="Proteomes" id="UP000327157"/>
    </source>
</evidence>
<organism evidence="7 8">
    <name type="scientific">Pyrus ussuriensis x Pyrus communis</name>
    <dbReference type="NCBI Taxonomy" id="2448454"/>
    <lineage>
        <taxon>Eukaryota</taxon>
        <taxon>Viridiplantae</taxon>
        <taxon>Streptophyta</taxon>
        <taxon>Embryophyta</taxon>
        <taxon>Tracheophyta</taxon>
        <taxon>Spermatophyta</taxon>
        <taxon>Magnoliopsida</taxon>
        <taxon>eudicotyledons</taxon>
        <taxon>Gunneridae</taxon>
        <taxon>Pentapetalae</taxon>
        <taxon>rosids</taxon>
        <taxon>fabids</taxon>
        <taxon>Rosales</taxon>
        <taxon>Rosaceae</taxon>
        <taxon>Amygdaloideae</taxon>
        <taxon>Maleae</taxon>
        <taxon>Pyrus</taxon>
    </lineage>
</organism>
<dbReference type="SMART" id="SM00338">
    <property type="entry name" value="BRLZ"/>
    <property type="match status" value="1"/>
</dbReference>
<dbReference type="AlphaFoldDB" id="A0A5N5HRK1"/>
<dbReference type="InterPro" id="IPR052483">
    <property type="entry name" value="bZIP_transcription_regulators"/>
</dbReference>
<keyword evidence="8" id="KW-1185">Reference proteome</keyword>